<evidence type="ECO:0000256" key="5">
    <source>
        <dbReference type="ARBA" id="ARBA00022840"/>
    </source>
</evidence>
<evidence type="ECO:0000256" key="7">
    <source>
        <dbReference type="ARBA" id="ARBA00048478"/>
    </source>
</evidence>
<keyword evidence="11" id="KW-1185">Reference proteome</keyword>
<comment type="caution">
    <text evidence="8">Lacks conserved residue(s) required for the propagation of feature annotation.</text>
</comment>
<dbReference type="InterPro" id="IPR003136">
    <property type="entry name" value="Cytidylate_kin"/>
</dbReference>
<evidence type="ECO:0000259" key="9">
    <source>
        <dbReference type="Pfam" id="PF02224"/>
    </source>
</evidence>
<evidence type="ECO:0000256" key="3">
    <source>
        <dbReference type="ARBA" id="ARBA00022741"/>
    </source>
</evidence>
<comment type="similarity">
    <text evidence="1 8">Belongs to the cytidylate kinase family. Type 1 subfamily.</text>
</comment>
<evidence type="ECO:0000313" key="10">
    <source>
        <dbReference type="EMBL" id="QJC27345.1"/>
    </source>
</evidence>
<dbReference type="EMBL" id="CP046391">
    <property type="protein sequence ID" value="QJC27345.1"/>
    <property type="molecule type" value="Genomic_DNA"/>
</dbReference>
<dbReference type="SUPFAM" id="SSF52540">
    <property type="entry name" value="P-loop containing nucleoside triphosphate hydrolases"/>
    <property type="match status" value="1"/>
</dbReference>
<comment type="subcellular location">
    <subcellularLocation>
        <location evidence="8">Cytoplasm</location>
    </subcellularLocation>
</comment>
<evidence type="ECO:0000256" key="2">
    <source>
        <dbReference type="ARBA" id="ARBA00022679"/>
    </source>
</evidence>
<dbReference type="GO" id="GO:0006220">
    <property type="term" value="P:pyrimidine nucleotide metabolic process"/>
    <property type="evidence" value="ECO:0007669"/>
    <property type="project" value="UniProtKB-UniRule"/>
</dbReference>
<dbReference type="Proteomes" id="UP000500930">
    <property type="component" value="Chromosome"/>
</dbReference>
<reference evidence="10 11" key="1">
    <citation type="journal article" date="2020" name="Pathogens">
        <title>First Whole Genome Sequence of Anaplasma platys, an Obligate Intracellular Rickettsial Pathogen of Dogs.</title>
        <authorList>
            <person name="Llanes A."/>
            <person name="Rajeev S."/>
        </authorList>
    </citation>
    <scope>NUCLEOTIDE SEQUENCE [LARGE SCALE GENOMIC DNA]</scope>
    <source>
        <strain evidence="10 11">S3</strain>
    </source>
</reference>
<keyword evidence="5 8" id="KW-0067">ATP-binding</keyword>
<dbReference type="GO" id="GO:0005737">
    <property type="term" value="C:cytoplasm"/>
    <property type="evidence" value="ECO:0007669"/>
    <property type="project" value="UniProtKB-SubCell"/>
</dbReference>
<keyword evidence="3 8" id="KW-0547">Nucleotide-binding</keyword>
<organism evidence="10 11">
    <name type="scientific">Anaplasma platys</name>
    <dbReference type="NCBI Taxonomy" id="949"/>
    <lineage>
        <taxon>Bacteria</taxon>
        <taxon>Pseudomonadati</taxon>
        <taxon>Pseudomonadota</taxon>
        <taxon>Alphaproteobacteria</taxon>
        <taxon>Rickettsiales</taxon>
        <taxon>Anaplasmataceae</taxon>
        <taxon>Anaplasma</taxon>
    </lineage>
</organism>
<evidence type="ECO:0000256" key="1">
    <source>
        <dbReference type="ARBA" id="ARBA00009427"/>
    </source>
</evidence>
<dbReference type="NCBIfam" id="TIGR00017">
    <property type="entry name" value="cmk"/>
    <property type="match status" value="1"/>
</dbReference>
<dbReference type="Gene3D" id="3.40.50.300">
    <property type="entry name" value="P-loop containing nucleotide triphosphate hydrolases"/>
    <property type="match status" value="1"/>
</dbReference>
<dbReference type="InterPro" id="IPR027417">
    <property type="entry name" value="P-loop_NTPase"/>
</dbReference>
<evidence type="ECO:0000313" key="11">
    <source>
        <dbReference type="Proteomes" id="UP000500930"/>
    </source>
</evidence>
<evidence type="ECO:0000256" key="8">
    <source>
        <dbReference type="HAMAP-Rule" id="MF_00238"/>
    </source>
</evidence>
<dbReference type="GO" id="GO:0036431">
    <property type="term" value="F:dCMP kinase activity"/>
    <property type="evidence" value="ECO:0007669"/>
    <property type="project" value="InterPro"/>
</dbReference>
<evidence type="ECO:0000256" key="4">
    <source>
        <dbReference type="ARBA" id="ARBA00022777"/>
    </source>
</evidence>
<keyword evidence="4 8" id="KW-0418">Kinase</keyword>
<dbReference type="InterPro" id="IPR011994">
    <property type="entry name" value="Cytidylate_kinase_dom"/>
</dbReference>
<dbReference type="AlphaFoldDB" id="A0A858PXN7"/>
<feature type="domain" description="Cytidylate kinase" evidence="9">
    <location>
        <begin position="38"/>
        <end position="246"/>
    </location>
</feature>
<comment type="catalytic activity">
    <reaction evidence="7 8">
        <text>CMP + ATP = CDP + ADP</text>
        <dbReference type="Rhea" id="RHEA:11600"/>
        <dbReference type="ChEBI" id="CHEBI:30616"/>
        <dbReference type="ChEBI" id="CHEBI:58069"/>
        <dbReference type="ChEBI" id="CHEBI:60377"/>
        <dbReference type="ChEBI" id="CHEBI:456216"/>
        <dbReference type="EC" id="2.7.4.25"/>
    </reaction>
</comment>
<sequence length="249" mass="27674">MQRANRCVLPVVYRITTQDLAMESDQSGDLATRRGVVIAIDGPSASGKGEIARRLASRLGFTHLDTGKLYRIFAAKFAAKYGESIARKEKVCISSEDERKMLDLLTDNSTALGTEEISKAASRIARIAVVRQALVGLQRQLILTSETGIIVDGRDIASVVYPNADVKIFITAQVSVRALRRYKQLTGRGNSCRSMYKTVLLGMLRRDINDSSRRVAPLTRVKDAFYLNTSNMDIEKTLLLLMKKIKTFL</sequence>
<keyword evidence="8" id="KW-0963">Cytoplasm</keyword>
<evidence type="ECO:0000256" key="6">
    <source>
        <dbReference type="ARBA" id="ARBA00047615"/>
    </source>
</evidence>
<dbReference type="Pfam" id="PF02224">
    <property type="entry name" value="Cytidylate_kin"/>
    <property type="match status" value="1"/>
</dbReference>
<dbReference type="HAMAP" id="MF_00238">
    <property type="entry name" value="Cytidyl_kinase_type1"/>
    <property type="match status" value="1"/>
</dbReference>
<gene>
    <name evidence="8 10" type="primary">cmk</name>
    <name evidence="10" type="ORF">ANPL_01170</name>
</gene>
<dbReference type="CDD" id="cd02020">
    <property type="entry name" value="CMPK"/>
    <property type="match status" value="1"/>
</dbReference>
<name>A0A858PXN7_9RICK</name>
<comment type="catalytic activity">
    <reaction evidence="6 8">
        <text>dCMP + ATP = dCDP + ADP</text>
        <dbReference type="Rhea" id="RHEA:25094"/>
        <dbReference type="ChEBI" id="CHEBI:30616"/>
        <dbReference type="ChEBI" id="CHEBI:57566"/>
        <dbReference type="ChEBI" id="CHEBI:58593"/>
        <dbReference type="ChEBI" id="CHEBI:456216"/>
        <dbReference type="EC" id="2.7.4.25"/>
    </reaction>
</comment>
<accession>A0A858PXN7</accession>
<dbReference type="KEGG" id="aplt:ANPL_01170"/>
<keyword evidence="2 8" id="KW-0808">Transferase</keyword>
<dbReference type="EC" id="2.7.4.25" evidence="8"/>
<protein>
    <recommendedName>
        <fullName evidence="8">Cytidylate kinase</fullName>
        <shortName evidence="8">CK</shortName>
        <ecNumber evidence="8">2.7.4.25</ecNumber>
    </recommendedName>
    <alternativeName>
        <fullName evidence="8">Cytidine monophosphate kinase</fullName>
        <shortName evidence="8">CMP kinase</shortName>
    </alternativeName>
</protein>
<dbReference type="GO" id="GO:0005524">
    <property type="term" value="F:ATP binding"/>
    <property type="evidence" value="ECO:0007669"/>
    <property type="project" value="UniProtKB-UniRule"/>
</dbReference>
<proteinExistence type="inferred from homology"/>